<dbReference type="Proteomes" id="UP000593626">
    <property type="component" value="Chromosome"/>
</dbReference>
<dbReference type="KEGG" id="mcui:G8O30_07135"/>
<evidence type="ECO:0000313" key="2">
    <source>
        <dbReference type="Proteomes" id="UP000593626"/>
    </source>
</evidence>
<gene>
    <name evidence="1" type="ORF">G8O30_07135</name>
</gene>
<dbReference type="InterPro" id="IPR025914">
    <property type="entry name" value="SpoVAE"/>
</dbReference>
<sequence>MERKKRVIIVTDGDEYARKAVESVAKQIGGRCISASSGNPSKITAHELIPMILSAPSEPVLVMFDDSGFIGEGPGESIMKEIVANKQIEVIGAIAVAAKSRKLEWTHVNVCIDRDGELTAYGVDKFGVPEFDIGIMNGDTVYSLDSMDIPFIVGIGDIGKISLRDRAEKGAPLTRKAVELIMERSGMINGGDEGKTTYS</sequence>
<proteinExistence type="predicted"/>
<reference evidence="1 2" key="1">
    <citation type="submission" date="2019-07" db="EMBL/GenBank/DDBJ databases">
        <title>Genome sequence of 2 isolates from Red Sea Mangroves.</title>
        <authorList>
            <person name="Sefrji F."/>
            <person name="Michoud G."/>
            <person name="Merlino G."/>
            <person name="Daffonchio D."/>
        </authorList>
    </citation>
    <scope>NUCLEOTIDE SEQUENCE [LARGE SCALE GENOMIC DNA]</scope>
    <source>
        <strain evidence="1 2">R1DC41</strain>
    </source>
</reference>
<keyword evidence="2" id="KW-1185">Reference proteome</keyword>
<accession>A0A7S8CBE9</accession>
<protein>
    <submittedName>
        <fullName evidence="1">Stage V sporulation protein AE</fullName>
    </submittedName>
</protein>
<organism evidence="1 2">
    <name type="scientific">Mangrovibacillus cuniculi</name>
    <dbReference type="NCBI Taxonomy" id="2593652"/>
    <lineage>
        <taxon>Bacteria</taxon>
        <taxon>Bacillati</taxon>
        <taxon>Bacillota</taxon>
        <taxon>Bacilli</taxon>
        <taxon>Bacillales</taxon>
        <taxon>Bacillaceae</taxon>
        <taxon>Mangrovibacillus</taxon>
    </lineage>
</organism>
<dbReference type="Pfam" id="PF14097">
    <property type="entry name" value="SpoVAE"/>
    <property type="match status" value="1"/>
</dbReference>
<dbReference type="AlphaFoldDB" id="A0A7S8CBE9"/>
<evidence type="ECO:0000313" key="1">
    <source>
        <dbReference type="EMBL" id="QPC46751.1"/>
    </source>
</evidence>
<dbReference type="EMBL" id="CP049742">
    <property type="protein sequence ID" value="QPC46751.1"/>
    <property type="molecule type" value="Genomic_DNA"/>
</dbReference>
<name>A0A7S8CBE9_9BACI</name>
<dbReference type="RefSeq" id="WP_239674285.1">
    <property type="nucleotide sequence ID" value="NZ_CP049742.1"/>
</dbReference>